<comment type="caution">
    <text evidence="4">The sequence shown here is derived from an EMBL/GenBank/DDBJ whole genome shotgun (WGS) entry which is preliminary data.</text>
</comment>
<dbReference type="PANTHER" id="PTHR31302">
    <property type="entry name" value="TRANSMEMBRANE PROTEIN WITH METALLOPHOSPHOESTERASE DOMAIN-RELATED"/>
    <property type="match status" value="1"/>
</dbReference>
<sequence length="310" mass="34279">MKDFSNQPPPEVPSIPDGRTAFHLPAMTRRRAIRAVAGGVLASPALMFSWARWWEPHWLQVNYAPLAIPNLPSTWRGKTIVQMSDLHIGSTDPDYLESVVATVNELRADLLVITGDILDSHFAGSDQTIARLLSPLKLGSVATLACLGNHDYGRRWREDHVADMVEATMSKLGVEVLRDQLVKLDGLDVFGLDDFWSRKFQASKILKQANAGRASVCLCHNPDVVDQPVWGDFQGVILAGHTHGGQCKPPFLKPPKLPVRNDRYVSGFYDVGSGRQLHISRGIGYGLQARFNCRPEVNVFELGTQAGSHR</sequence>
<protein>
    <submittedName>
        <fullName evidence="4">Putative metallophosphoesterase</fullName>
        <ecNumber evidence="4">3.1.-.-</ecNumber>
    </submittedName>
</protein>
<proteinExistence type="predicted"/>
<feature type="domain" description="Calcineurin-like phosphoesterase" evidence="3">
    <location>
        <begin position="79"/>
        <end position="244"/>
    </location>
</feature>
<dbReference type="InterPro" id="IPR051158">
    <property type="entry name" value="Metallophosphoesterase_sf"/>
</dbReference>
<reference evidence="4 5" key="1">
    <citation type="submission" date="2019-02" db="EMBL/GenBank/DDBJ databases">
        <title>Deep-cultivation of Planctomycetes and their phenomic and genomic characterization uncovers novel biology.</title>
        <authorList>
            <person name="Wiegand S."/>
            <person name="Jogler M."/>
            <person name="Boedeker C."/>
            <person name="Pinto D."/>
            <person name="Vollmers J."/>
            <person name="Rivas-Marin E."/>
            <person name="Kohn T."/>
            <person name="Peeters S.H."/>
            <person name="Heuer A."/>
            <person name="Rast P."/>
            <person name="Oberbeckmann S."/>
            <person name="Bunk B."/>
            <person name="Jeske O."/>
            <person name="Meyerdierks A."/>
            <person name="Storesund J.E."/>
            <person name="Kallscheuer N."/>
            <person name="Luecker S."/>
            <person name="Lage O.M."/>
            <person name="Pohl T."/>
            <person name="Merkel B.J."/>
            <person name="Hornburger P."/>
            <person name="Mueller R.-W."/>
            <person name="Bruemmer F."/>
            <person name="Labrenz M."/>
            <person name="Spormann A.M."/>
            <person name="Op Den Camp H."/>
            <person name="Overmann J."/>
            <person name="Amann R."/>
            <person name="Jetten M.S.M."/>
            <person name="Mascher T."/>
            <person name="Medema M.H."/>
            <person name="Devos D.P."/>
            <person name="Kaster A.-K."/>
            <person name="Ovreas L."/>
            <person name="Rohde M."/>
            <person name="Galperin M.Y."/>
            <person name="Jogler C."/>
        </authorList>
    </citation>
    <scope>NUCLEOTIDE SEQUENCE [LARGE SCALE GENOMIC DNA]</scope>
    <source>
        <strain evidence="4 5">Pla100</strain>
    </source>
</reference>
<gene>
    <name evidence="4" type="ORF">Pla100_01430</name>
</gene>
<dbReference type="GO" id="GO:0016020">
    <property type="term" value="C:membrane"/>
    <property type="evidence" value="ECO:0007669"/>
    <property type="project" value="GOC"/>
</dbReference>
<keyword evidence="1" id="KW-0479">Metal-binding</keyword>
<dbReference type="RefSeq" id="WP_146575791.1">
    <property type="nucleotide sequence ID" value="NZ_SJPM01000001.1"/>
</dbReference>
<dbReference type="Gene3D" id="3.60.21.10">
    <property type="match status" value="1"/>
</dbReference>
<keyword evidence="5" id="KW-1185">Reference proteome</keyword>
<evidence type="ECO:0000313" key="4">
    <source>
        <dbReference type="EMBL" id="TWU03225.1"/>
    </source>
</evidence>
<evidence type="ECO:0000313" key="5">
    <source>
        <dbReference type="Proteomes" id="UP000316213"/>
    </source>
</evidence>
<keyword evidence="2 4" id="KW-0378">Hydrolase</keyword>
<dbReference type="InterPro" id="IPR029052">
    <property type="entry name" value="Metallo-depent_PP-like"/>
</dbReference>
<dbReference type="EC" id="3.1.-.-" evidence="4"/>
<dbReference type="OrthoDB" id="9780884at2"/>
<evidence type="ECO:0000256" key="1">
    <source>
        <dbReference type="ARBA" id="ARBA00022723"/>
    </source>
</evidence>
<organism evidence="4 5">
    <name type="scientific">Neorhodopirellula pilleata</name>
    <dbReference type="NCBI Taxonomy" id="2714738"/>
    <lineage>
        <taxon>Bacteria</taxon>
        <taxon>Pseudomonadati</taxon>
        <taxon>Planctomycetota</taxon>
        <taxon>Planctomycetia</taxon>
        <taxon>Pirellulales</taxon>
        <taxon>Pirellulaceae</taxon>
        <taxon>Neorhodopirellula</taxon>
    </lineage>
</organism>
<dbReference type="GO" id="GO:0008758">
    <property type="term" value="F:UDP-2,3-diacylglucosamine hydrolase activity"/>
    <property type="evidence" value="ECO:0007669"/>
    <property type="project" value="TreeGrafter"/>
</dbReference>
<dbReference type="InterPro" id="IPR004843">
    <property type="entry name" value="Calcineurin-like_PHP"/>
</dbReference>
<evidence type="ECO:0000256" key="2">
    <source>
        <dbReference type="ARBA" id="ARBA00022801"/>
    </source>
</evidence>
<dbReference type="EMBL" id="SJPM01000001">
    <property type="protein sequence ID" value="TWU03225.1"/>
    <property type="molecule type" value="Genomic_DNA"/>
</dbReference>
<dbReference type="GO" id="GO:0009245">
    <property type="term" value="P:lipid A biosynthetic process"/>
    <property type="evidence" value="ECO:0007669"/>
    <property type="project" value="TreeGrafter"/>
</dbReference>
<evidence type="ECO:0000259" key="3">
    <source>
        <dbReference type="Pfam" id="PF00149"/>
    </source>
</evidence>
<name>A0A5C6AT98_9BACT</name>
<dbReference type="PANTHER" id="PTHR31302:SF31">
    <property type="entry name" value="PHOSPHODIESTERASE YAEI"/>
    <property type="match status" value="1"/>
</dbReference>
<dbReference type="AlphaFoldDB" id="A0A5C6AT98"/>
<accession>A0A5C6AT98</accession>
<dbReference type="GO" id="GO:0046872">
    <property type="term" value="F:metal ion binding"/>
    <property type="evidence" value="ECO:0007669"/>
    <property type="project" value="UniProtKB-KW"/>
</dbReference>
<dbReference type="Pfam" id="PF00149">
    <property type="entry name" value="Metallophos"/>
    <property type="match status" value="1"/>
</dbReference>
<dbReference type="SUPFAM" id="SSF56300">
    <property type="entry name" value="Metallo-dependent phosphatases"/>
    <property type="match status" value="1"/>
</dbReference>
<dbReference type="Proteomes" id="UP000316213">
    <property type="component" value="Unassembled WGS sequence"/>
</dbReference>